<dbReference type="EMBL" id="JAKOGI010000790">
    <property type="protein sequence ID" value="KAJ8430493.1"/>
    <property type="molecule type" value="Genomic_DNA"/>
</dbReference>
<dbReference type="AlphaFoldDB" id="A0A9Q1JSZ0"/>
<evidence type="ECO:0000313" key="3">
    <source>
        <dbReference type="Proteomes" id="UP001153076"/>
    </source>
</evidence>
<organism evidence="2 3">
    <name type="scientific">Carnegiea gigantea</name>
    <dbReference type="NCBI Taxonomy" id="171969"/>
    <lineage>
        <taxon>Eukaryota</taxon>
        <taxon>Viridiplantae</taxon>
        <taxon>Streptophyta</taxon>
        <taxon>Embryophyta</taxon>
        <taxon>Tracheophyta</taxon>
        <taxon>Spermatophyta</taxon>
        <taxon>Magnoliopsida</taxon>
        <taxon>eudicotyledons</taxon>
        <taxon>Gunneridae</taxon>
        <taxon>Pentapetalae</taxon>
        <taxon>Caryophyllales</taxon>
        <taxon>Cactineae</taxon>
        <taxon>Cactaceae</taxon>
        <taxon>Cactoideae</taxon>
        <taxon>Echinocereeae</taxon>
        <taxon>Carnegiea</taxon>
    </lineage>
</organism>
<proteinExistence type="predicted"/>
<keyword evidence="3" id="KW-1185">Reference proteome</keyword>
<accession>A0A9Q1JSZ0</accession>
<feature type="region of interest" description="Disordered" evidence="1">
    <location>
        <begin position="229"/>
        <end position="251"/>
    </location>
</feature>
<feature type="compositionally biased region" description="Low complexity" evidence="1">
    <location>
        <begin position="144"/>
        <end position="175"/>
    </location>
</feature>
<evidence type="ECO:0000313" key="2">
    <source>
        <dbReference type="EMBL" id="KAJ8430493.1"/>
    </source>
</evidence>
<gene>
    <name evidence="2" type="ORF">Cgig2_006233</name>
</gene>
<feature type="compositionally biased region" description="Acidic residues" evidence="1">
    <location>
        <begin position="361"/>
        <end position="382"/>
    </location>
</feature>
<sequence>MRKLLILMEMEALVHFQGREEVDCYIDVILSDGAIPKAGVVLMRLLQVTLFKFEHILFDFCDCEVICIEVSHLHPFDQGLAFLPFVVISKFMDKEFEDFISDEDEELAVGEMCLDDSEDEDDDPDSNDDQGLAKGGHRLIHLMNSRPTPSNTTPNASASPSPTPSTTSIPNRTSSLPNLHASPYSSRRIQTLVFNSDESPQPHVDACRSISFAIQLENPPNLDSSIELSETQATQSTHATVDGSTPSTLSESSYDDGVIFTGLDPKETFIQTVKDHVPCKIVAYTNIFATLVYENKRQKIDLDSQRKVLDDVQEKLILEQAKSKKQSKKIHKYAKATQYMQAQIPSFLISPPPKPVLDSLSESEDGEEDENDDDYGGCGADE</sequence>
<evidence type="ECO:0000256" key="1">
    <source>
        <dbReference type="SAM" id="MobiDB-lite"/>
    </source>
</evidence>
<comment type="caution">
    <text evidence="2">The sequence shown here is derived from an EMBL/GenBank/DDBJ whole genome shotgun (WGS) entry which is preliminary data.</text>
</comment>
<reference evidence="2" key="1">
    <citation type="submission" date="2022-04" db="EMBL/GenBank/DDBJ databases">
        <title>Carnegiea gigantea Genome sequencing and assembly v2.</title>
        <authorList>
            <person name="Copetti D."/>
            <person name="Sanderson M.J."/>
            <person name="Burquez A."/>
            <person name="Wojciechowski M.F."/>
        </authorList>
    </citation>
    <scope>NUCLEOTIDE SEQUENCE</scope>
    <source>
        <strain evidence="2">SGP5-SGP5p</strain>
        <tissue evidence="2">Aerial part</tissue>
    </source>
</reference>
<dbReference type="Proteomes" id="UP001153076">
    <property type="component" value="Unassembled WGS sequence"/>
</dbReference>
<feature type="region of interest" description="Disordered" evidence="1">
    <location>
        <begin position="142"/>
        <end position="182"/>
    </location>
</feature>
<name>A0A9Q1JSZ0_9CARY</name>
<feature type="region of interest" description="Disordered" evidence="1">
    <location>
        <begin position="347"/>
        <end position="382"/>
    </location>
</feature>
<protein>
    <submittedName>
        <fullName evidence="2">Uncharacterized protein</fullName>
    </submittedName>
</protein>